<sequence length="1058" mass="122273">MSSSRVFSCQMYGAQRSGAGTIRRIRLENFMCHSSLEIELGEWVNFITGQNGSGKSAILTALCIAFGCRARETQRASKLKEFIKTGCSYATVQVDIKNEGVDSFKPEIFGDTIIIERRISDTTSSTVLKDRQGRKVASRKEDLRELVEHFNIDVENPCVIMSQDKSREFLHSGNDRDKFKFFFKATLLQQVDELLQSIIKQLKDACALVDELEKLIRPAQLELSELQEKIENIKRVEQISQEVQLLRKKLAWSLVYDEDKRLQEQAKNIETLKKRIPTCQAKIDSTLDKLEKLLERLSKKKVQVASLVEKTSEVKRKKDELWDALCSARKEKLELEEEHRRGTKQIHKMRNDVRRLEEQARDIQDKHIRNTQAEESEIEEQIKELEYAVDNVQSLLSSLKDEENTLSEQISAEMDAMKKINDEINYYERKQREVHHQICELRLHQTNKVTAFGGDGVLRLLREIERHHKAFSMPPIGPIGAHVTLVNGDTWAPAVERAIGKMLNAFIVTNSEDACALRKCAREARYNFFPIVIQRFSRPRLIIPNHSLPQTSHPTTLSVLHSDNPTIYNVLVDVCKAERQVLVKDYNMGRAVAFDQRIPNMLEVFTLDGFKMFSRGSVQTVLPINKNLKIGRLRGSFGDQVKEFESHVSNIQQDIDQRKSRKRELEKKVQDFNRKLDNKKKRRLDVEREFMAKRMKLQDMQKSHAVDASLLPESTTNELLQEISDGKMVIKKKEALLEALKDRINEAEEKARTLKLSFEDLGESTKGEVEAFQKAEEELTEIEKEIHNAEANKLHYENIMNNKVLPQIKEAEAKYLELEKDRKESYKKASVICPESDIEALGDRDETTTEQLDAKLKRLNQRLMHESQQYSESIDDLRMLHQEKERRILRELHTYKAFRERLDACQKALDLRWKKFQRNASLLRRELTWQFNGHLGKKGISGHINVSYEEKTLSVEVKMPQDASSTIIRDTRGLSGGERSFSTLCFALALHDMTEAPFRAMDEFDVFMDAVSRKISLDTLVEFALAQGSQWIFITPHDISNVKNGERIKKQQMAAPRL</sequence>
<organism evidence="14 15">
    <name type="scientific">Gossypium arboreum</name>
    <name type="common">Tree cotton</name>
    <name type="synonym">Gossypium nanking</name>
    <dbReference type="NCBI Taxonomy" id="29729"/>
    <lineage>
        <taxon>Eukaryota</taxon>
        <taxon>Viridiplantae</taxon>
        <taxon>Streptophyta</taxon>
        <taxon>Embryophyta</taxon>
        <taxon>Tracheophyta</taxon>
        <taxon>Spermatophyta</taxon>
        <taxon>Magnoliopsida</taxon>
        <taxon>eudicotyledons</taxon>
        <taxon>Gunneridae</taxon>
        <taxon>Pentapetalae</taxon>
        <taxon>rosids</taxon>
        <taxon>malvids</taxon>
        <taxon>Malvales</taxon>
        <taxon>Malvaceae</taxon>
        <taxon>Malvoideae</taxon>
        <taxon>Gossypium</taxon>
    </lineage>
</organism>
<comment type="caution">
    <text evidence="14">The sequence shown here is derived from an EMBL/GenBank/DDBJ whole genome shotgun (WGS) entry which is preliminary data.</text>
</comment>
<dbReference type="PANTHER" id="PTHR19306:SF6">
    <property type="entry name" value="STRUCTURAL MAINTENANCE OF CHROMOSOMES PROTEIN 6"/>
    <property type="match status" value="1"/>
</dbReference>
<dbReference type="Pfam" id="PF02463">
    <property type="entry name" value="SMC_N"/>
    <property type="match status" value="1"/>
</dbReference>
<dbReference type="Gene3D" id="3.40.50.300">
    <property type="entry name" value="P-loop containing nucleotide triphosphate hydrolases"/>
    <property type="match status" value="2"/>
</dbReference>
<evidence type="ECO:0000256" key="5">
    <source>
        <dbReference type="ARBA" id="ARBA00022741"/>
    </source>
</evidence>
<evidence type="ECO:0000256" key="3">
    <source>
        <dbReference type="ARBA" id="ARBA00006793"/>
    </source>
</evidence>
<reference evidence="14 15" key="1">
    <citation type="submission" date="2023-03" db="EMBL/GenBank/DDBJ databases">
        <title>WGS of Gossypium arboreum.</title>
        <authorList>
            <person name="Yu D."/>
        </authorList>
    </citation>
    <scope>NUCLEOTIDE SEQUENCE [LARGE SCALE GENOMIC DNA]</scope>
    <source>
        <tissue evidence="14">Leaf</tissue>
    </source>
</reference>
<evidence type="ECO:0000256" key="11">
    <source>
        <dbReference type="ARBA" id="ARBA00023242"/>
    </source>
</evidence>
<evidence type="ECO:0000256" key="7">
    <source>
        <dbReference type="ARBA" id="ARBA00022840"/>
    </source>
</evidence>
<keyword evidence="8 12" id="KW-0175">Coiled coil</keyword>
<feature type="domain" description="RecF/RecN/SMC N-terminal" evidence="13">
    <location>
        <begin position="22"/>
        <end position="1044"/>
    </location>
</feature>
<comment type="subcellular location">
    <subcellularLocation>
        <location evidence="2">Chromosome</location>
    </subcellularLocation>
    <subcellularLocation>
        <location evidence="1">Nucleus</location>
    </subcellularLocation>
</comment>
<keyword evidence="9" id="KW-0233">DNA recombination</keyword>
<keyword evidence="5" id="KW-0547">Nucleotide-binding</keyword>
<dbReference type="PANTHER" id="PTHR19306">
    <property type="entry name" value="STRUCTURAL MAINTENANCE OF CHROMOSOMES 5,6 SMC5, SMC6"/>
    <property type="match status" value="1"/>
</dbReference>
<comment type="similarity">
    <text evidence="3">Belongs to the SMC family. SMC6 subfamily.</text>
</comment>
<dbReference type="SUPFAM" id="SSF52540">
    <property type="entry name" value="P-loop containing nucleoside triphosphate hydrolases"/>
    <property type="match status" value="1"/>
</dbReference>
<evidence type="ECO:0000256" key="8">
    <source>
        <dbReference type="ARBA" id="ARBA00023054"/>
    </source>
</evidence>
<evidence type="ECO:0000256" key="6">
    <source>
        <dbReference type="ARBA" id="ARBA00022763"/>
    </source>
</evidence>
<feature type="coiled-coil region" evidence="12">
    <location>
        <begin position="730"/>
        <end position="869"/>
    </location>
</feature>
<protein>
    <recommendedName>
        <fullName evidence="13">RecF/RecN/SMC N-terminal domain-containing protein</fullName>
    </recommendedName>
</protein>
<keyword evidence="7" id="KW-0067">ATP-binding</keyword>
<evidence type="ECO:0000256" key="2">
    <source>
        <dbReference type="ARBA" id="ARBA00004286"/>
    </source>
</evidence>
<dbReference type="InterPro" id="IPR027417">
    <property type="entry name" value="P-loop_NTPase"/>
</dbReference>
<keyword evidence="4" id="KW-0158">Chromosome</keyword>
<keyword evidence="15" id="KW-1185">Reference proteome</keyword>
<accession>A0ABR0MU65</accession>
<feature type="coiled-coil region" evidence="12">
    <location>
        <begin position="280"/>
        <end position="409"/>
    </location>
</feature>
<keyword evidence="6" id="KW-0227">DNA damage</keyword>
<keyword evidence="11" id="KW-0539">Nucleus</keyword>
<evidence type="ECO:0000256" key="9">
    <source>
        <dbReference type="ARBA" id="ARBA00023172"/>
    </source>
</evidence>
<dbReference type="InterPro" id="IPR036277">
    <property type="entry name" value="SMC_hinge_sf"/>
</dbReference>
<evidence type="ECO:0000256" key="4">
    <source>
        <dbReference type="ARBA" id="ARBA00022454"/>
    </source>
</evidence>
<proteinExistence type="inferred from homology"/>
<dbReference type="Proteomes" id="UP001358586">
    <property type="component" value="Chromosome 12"/>
</dbReference>
<evidence type="ECO:0000259" key="13">
    <source>
        <dbReference type="Pfam" id="PF02463"/>
    </source>
</evidence>
<dbReference type="EMBL" id="JARKNE010000012">
    <property type="protein sequence ID" value="KAK5777318.1"/>
    <property type="molecule type" value="Genomic_DNA"/>
</dbReference>
<dbReference type="SUPFAM" id="SSF75553">
    <property type="entry name" value="Smc hinge domain"/>
    <property type="match status" value="1"/>
</dbReference>
<dbReference type="InterPro" id="IPR003395">
    <property type="entry name" value="RecF/RecN/SMC_N"/>
</dbReference>
<evidence type="ECO:0000313" key="15">
    <source>
        <dbReference type="Proteomes" id="UP001358586"/>
    </source>
</evidence>
<feature type="coiled-coil region" evidence="12">
    <location>
        <begin position="195"/>
        <end position="236"/>
    </location>
</feature>
<gene>
    <name evidence="14" type="ORF">PVK06_045285</name>
</gene>
<evidence type="ECO:0000256" key="1">
    <source>
        <dbReference type="ARBA" id="ARBA00004123"/>
    </source>
</evidence>
<feature type="coiled-coil region" evidence="12">
    <location>
        <begin position="648"/>
        <end position="689"/>
    </location>
</feature>
<evidence type="ECO:0000256" key="10">
    <source>
        <dbReference type="ARBA" id="ARBA00023204"/>
    </source>
</evidence>
<name>A0ABR0MU65_GOSAR</name>
<evidence type="ECO:0000256" key="12">
    <source>
        <dbReference type="SAM" id="Coils"/>
    </source>
</evidence>
<evidence type="ECO:0000313" key="14">
    <source>
        <dbReference type="EMBL" id="KAK5777318.1"/>
    </source>
</evidence>
<keyword evidence="10" id="KW-0234">DNA repair</keyword>